<evidence type="ECO:0000256" key="6">
    <source>
        <dbReference type="ARBA" id="ARBA00023170"/>
    </source>
</evidence>
<dbReference type="AlphaFoldDB" id="A0A834IV98"/>
<comment type="subcellular location">
    <subcellularLocation>
        <location evidence="1">Cell membrane</location>
        <topology evidence="1">Multi-pass membrane protein</topology>
    </subcellularLocation>
</comment>
<feature type="transmembrane region" description="Helical" evidence="8">
    <location>
        <begin position="397"/>
        <end position="415"/>
    </location>
</feature>
<keyword evidence="6" id="KW-0675">Receptor</keyword>
<feature type="transmembrane region" description="Helical" evidence="8">
    <location>
        <begin position="799"/>
        <end position="815"/>
    </location>
</feature>
<keyword evidence="2" id="KW-1003">Cell membrane</keyword>
<dbReference type="PANTHER" id="PTHR42643">
    <property type="entry name" value="IONOTROPIC RECEPTOR 20A-RELATED"/>
    <property type="match status" value="1"/>
</dbReference>
<name>A0A834IV98_RHYFE</name>
<evidence type="ECO:0008006" key="11">
    <source>
        <dbReference type="Google" id="ProtNLM"/>
    </source>
</evidence>
<evidence type="ECO:0000256" key="5">
    <source>
        <dbReference type="ARBA" id="ARBA00023136"/>
    </source>
</evidence>
<evidence type="ECO:0000256" key="4">
    <source>
        <dbReference type="ARBA" id="ARBA00022989"/>
    </source>
</evidence>
<organism evidence="9 10">
    <name type="scientific">Rhynchophorus ferrugineus</name>
    <name type="common">Red palm weevil</name>
    <name type="synonym">Curculio ferrugineus</name>
    <dbReference type="NCBI Taxonomy" id="354439"/>
    <lineage>
        <taxon>Eukaryota</taxon>
        <taxon>Metazoa</taxon>
        <taxon>Ecdysozoa</taxon>
        <taxon>Arthropoda</taxon>
        <taxon>Hexapoda</taxon>
        <taxon>Insecta</taxon>
        <taxon>Pterygota</taxon>
        <taxon>Neoptera</taxon>
        <taxon>Endopterygota</taxon>
        <taxon>Coleoptera</taxon>
        <taxon>Polyphaga</taxon>
        <taxon>Cucujiformia</taxon>
        <taxon>Curculionidae</taxon>
        <taxon>Dryophthorinae</taxon>
        <taxon>Rhynchophorus</taxon>
    </lineage>
</organism>
<dbReference type="OrthoDB" id="8195814at2759"/>
<gene>
    <name evidence="9" type="ORF">GWI33_021995</name>
</gene>
<evidence type="ECO:0000256" key="1">
    <source>
        <dbReference type="ARBA" id="ARBA00004651"/>
    </source>
</evidence>
<proteinExistence type="predicted"/>
<dbReference type="PANTHER" id="PTHR42643:SF31">
    <property type="entry name" value="IONOTROPIC RECEPTOR 68B-RELATED"/>
    <property type="match status" value="1"/>
</dbReference>
<evidence type="ECO:0000256" key="8">
    <source>
        <dbReference type="SAM" id="Phobius"/>
    </source>
</evidence>
<feature type="transmembrane region" description="Helical" evidence="8">
    <location>
        <begin position="644"/>
        <end position="665"/>
    </location>
</feature>
<dbReference type="Proteomes" id="UP000625711">
    <property type="component" value="Unassembled WGS sequence"/>
</dbReference>
<comment type="caution">
    <text evidence="9">The sequence shown here is derived from an EMBL/GenBank/DDBJ whole genome shotgun (WGS) entry which is preliminary data.</text>
</comment>
<keyword evidence="7" id="KW-0325">Glycoprotein</keyword>
<dbReference type="Gene3D" id="3.40.190.10">
    <property type="entry name" value="Periplasmic binding protein-like II"/>
    <property type="match status" value="1"/>
</dbReference>
<keyword evidence="10" id="KW-1185">Reference proteome</keyword>
<dbReference type="GO" id="GO:0005886">
    <property type="term" value="C:plasma membrane"/>
    <property type="evidence" value="ECO:0007669"/>
    <property type="project" value="UniProtKB-SubCell"/>
</dbReference>
<reference evidence="9" key="1">
    <citation type="submission" date="2020-08" db="EMBL/GenBank/DDBJ databases">
        <title>Genome sequencing and assembly of the red palm weevil Rhynchophorus ferrugineus.</title>
        <authorList>
            <person name="Dias G.B."/>
            <person name="Bergman C.M."/>
            <person name="Manee M."/>
        </authorList>
    </citation>
    <scope>NUCLEOTIDE SEQUENCE</scope>
    <source>
        <strain evidence="9">AA-2017</strain>
        <tissue evidence="9">Whole larva</tissue>
    </source>
</reference>
<evidence type="ECO:0000256" key="7">
    <source>
        <dbReference type="ARBA" id="ARBA00023180"/>
    </source>
</evidence>
<dbReference type="InterPro" id="IPR052192">
    <property type="entry name" value="Insect_Ionotropic_Sensory_Rcpt"/>
</dbReference>
<evidence type="ECO:0000256" key="3">
    <source>
        <dbReference type="ARBA" id="ARBA00022692"/>
    </source>
</evidence>
<sequence length="816" mass="94106">MPFISKDWRSPGEAWVKTDEGWEKKKVLEHCKQLNSIPLYRKFFDKVQVLAITKLVYDHEEEHPSNNVAVIVNSLYRLGLSRFKTTIVNTVTLNEGNEEARLTATKARNVIEVKVSRNLSKEGPKRSALYNKISFESYLVKIIIGRDSQTFYRYISTRNIYDMSKYARNLHVLFFSSQETNIKLIEEILVLFWDKFKIINVVAQVPCSDTFKDIFVIYKPFKRTPRGYGQVQIHHLSNLLNYPTLILNHVARLSGYPLKVSVFEDKPSSVGFKNVPDVLKYSKIYYKIANTTGMYGINGVTLWQLSNIMRFTIKLSTEEDAQFFGYVMPNKTVVGSLGMIVNRTMDFQANLRFMIGYKTDMFEYTIPYMSDKVCLLAKKASLIPAGLRVLKIFEPTLMLLVLLLLLVLSLLNKLFKICYGLPNNNFIMEMFSISILQSNNSVLYPPNVLSFRLFLASVMIFFIIHGTAFNAGLFSAFSTPSSWPDINTLDEADKTGLMIRTIFNPFDSMDSDLYKRLERKIILDTDADKGLLWASKGSVLSLLKKMDAEYTVKVRFRNDDGSPGLHIIPECPNSYSLAYIVPIGSPYLKAFNHLLNKFIEYGFVNKWYNDFSNTDLQEIIYSAANKKETISSERLANIQSLQSVFWILIIGNIMAFISFLLEITYHHSYLYKRLERKIILDTDADKSLLWTSKGSVLSVLKKMDAKYTVKVRFRNDDRSPGLHIIPEYPNSYSLGYIVSIGSPYLKAFNHLLNKFIVYGFVNKWYNNSNVDLQEIIYSVANKKETITSERLANIQSLRSVFWILIIGILWLLYHFY</sequence>
<keyword evidence="3 8" id="KW-0812">Transmembrane</keyword>
<evidence type="ECO:0000256" key="2">
    <source>
        <dbReference type="ARBA" id="ARBA00022475"/>
    </source>
</evidence>
<keyword evidence="4 8" id="KW-1133">Transmembrane helix</keyword>
<dbReference type="EMBL" id="JAACXV010000076">
    <property type="protein sequence ID" value="KAF7284545.1"/>
    <property type="molecule type" value="Genomic_DNA"/>
</dbReference>
<evidence type="ECO:0000313" key="9">
    <source>
        <dbReference type="EMBL" id="KAF7284545.1"/>
    </source>
</evidence>
<accession>A0A834IV98</accession>
<dbReference type="SUPFAM" id="SSF53850">
    <property type="entry name" value="Periplasmic binding protein-like II"/>
    <property type="match status" value="1"/>
</dbReference>
<feature type="transmembrane region" description="Helical" evidence="8">
    <location>
        <begin position="453"/>
        <end position="477"/>
    </location>
</feature>
<protein>
    <recommendedName>
        <fullName evidence="11">Ionotropic receptor</fullName>
    </recommendedName>
</protein>
<evidence type="ECO:0000313" key="10">
    <source>
        <dbReference type="Proteomes" id="UP000625711"/>
    </source>
</evidence>
<keyword evidence="5 8" id="KW-0472">Membrane</keyword>